<sequence length="209" mass="21953">MTHILRKAIAILGVVAVPSTMAAPAASADPPPPGVSITVVSVGEGCEVGEVTVHPSSTKFTVRYWGFHALAGRDASPDDNRKKCQVVLKVAAGVPGFTYAISGLHFVGSAELMAGADGELKAQHNFVGTPPSQTWVHKLPGPHAAPFKFDDQVPVEQLAFNSCGEGRDLNLDTELSVSEGTSDPSKTSIMGLDTPDDSVTYDLLWKPCT</sequence>
<name>A0A5C4JH14_9ACTN</name>
<feature type="chain" id="PRO_5038666342" evidence="1">
    <location>
        <begin position="23"/>
        <end position="209"/>
    </location>
</feature>
<keyword evidence="3" id="KW-1185">Reference proteome</keyword>
<dbReference type="InterPro" id="IPR025649">
    <property type="entry name" value="DUF4360"/>
</dbReference>
<dbReference type="PANTHER" id="PTHR38847">
    <property type="match status" value="1"/>
</dbReference>
<evidence type="ECO:0000313" key="2">
    <source>
        <dbReference type="EMBL" id="TMR05418.1"/>
    </source>
</evidence>
<keyword evidence="1" id="KW-0732">Signal</keyword>
<evidence type="ECO:0000313" key="3">
    <source>
        <dbReference type="Proteomes" id="UP000309174"/>
    </source>
</evidence>
<dbReference type="OrthoDB" id="3432025at2"/>
<dbReference type="PANTHER" id="PTHR38847:SF1">
    <property type="entry name" value="PSEUDOURIDINE SYNTHASE RSUA_RLUA-LIKE DOMAIN-CONTAINING PROTEIN"/>
    <property type="match status" value="1"/>
</dbReference>
<organism evidence="2 3">
    <name type="scientific">Actinomadura soli</name>
    <dbReference type="NCBI Taxonomy" id="2508997"/>
    <lineage>
        <taxon>Bacteria</taxon>
        <taxon>Bacillati</taxon>
        <taxon>Actinomycetota</taxon>
        <taxon>Actinomycetes</taxon>
        <taxon>Streptosporangiales</taxon>
        <taxon>Thermomonosporaceae</taxon>
        <taxon>Actinomadura</taxon>
    </lineage>
</organism>
<proteinExistence type="predicted"/>
<protein>
    <submittedName>
        <fullName evidence="2">DUF4360 domain-containing protein</fullName>
    </submittedName>
</protein>
<evidence type="ECO:0000256" key="1">
    <source>
        <dbReference type="SAM" id="SignalP"/>
    </source>
</evidence>
<dbReference type="AlphaFoldDB" id="A0A5C4JH14"/>
<comment type="caution">
    <text evidence="2">The sequence shown here is derived from an EMBL/GenBank/DDBJ whole genome shotgun (WGS) entry which is preliminary data.</text>
</comment>
<accession>A0A5C4JH14</accession>
<dbReference type="EMBL" id="VCKW01000023">
    <property type="protein sequence ID" value="TMR05418.1"/>
    <property type="molecule type" value="Genomic_DNA"/>
</dbReference>
<dbReference type="Proteomes" id="UP000309174">
    <property type="component" value="Unassembled WGS sequence"/>
</dbReference>
<gene>
    <name evidence="2" type="ORF">ETD83_06880</name>
</gene>
<feature type="signal peptide" evidence="1">
    <location>
        <begin position="1"/>
        <end position="22"/>
    </location>
</feature>
<dbReference type="Pfam" id="PF14273">
    <property type="entry name" value="DUF4360"/>
    <property type="match status" value="1"/>
</dbReference>
<reference evidence="2 3" key="1">
    <citation type="submission" date="2019-05" db="EMBL/GenBank/DDBJ databases">
        <title>Draft genome sequence of Actinomadura sp. 14C53.</title>
        <authorList>
            <person name="Saricaoglu S."/>
            <person name="Isik K."/>
        </authorList>
    </citation>
    <scope>NUCLEOTIDE SEQUENCE [LARGE SCALE GENOMIC DNA]</scope>
    <source>
        <strain evidence="2 3">14C53</strain>
    </source>
</reference>
<dbReference type="RefSeq" id="WP_138644206.1">
    <property type="nucleotide sequence ID" value="NZ_VCKW01000023.1"/>
</dbReference>